<dbReference type="Gene3D" id="3.30.450.30">
    <property type="entry name" value="Dynein light chain 2a, cytoplasmic"/>
    <property type="match status" value="1"/>
</dbReference>
<gene>
    <name evidence="2" type="ORF">R6Y95_05215</name>
</gene>
<keyword evidence="3" id="KW-1185">Reference proteome</keyword>
<dbReference type="EMBL" id="CP137641">
    <property type="protein sequence ID" value="WOX54873.1"/>
    <property type="molecule type" value="Genomic_DNA"/>
</dbReference>
<dbReference type="Pfam" id="PF03259">
    <property type="entry name" value="Robl_LC7"/>
    <property type="match status" value="1"/>
</dbReference>
<accession>A0ABD8A5P7</accession>
<dbReference type="SUPFAM" id="SSF103196">
    <property type="entry name" value="Roadblock/LC7 domain"/>
    <property type="match status" value="1"/>
</dbReference>
<name>A0ABD8A5P7_9EURY</name>
<dbReference type="SMART" id="SM00960">
    <property type="entry name" value="Robl_LC7"/>
    <property type="match status" value="1"/>
</dbReference>
<dbReference type="Proteomes" id="UP001626603">
    <property type="component" value="Chromosome"/>
</dbReference>
<dbReference type="AlphaFoldDB" id="A0ABD8A5P7"/>
<organism evidence="2 3">
    <name type="scientific">Methanoculleus palmolei</name>
    <dbReference type="NCBI Taxonomy" id="72612"/>
    <lineage>
        <taxon>Archaea</taxon>
        <taxon>Methanobacteriati</taxon>
        <taxon>Methanobacteriota</taxon>
        <taxon>Stenosarchaea group</taxon>
        <taxon>Methanomicrobia</taxon>
        <taxon>Methanomicrobiales</taxon>
        <taxon>Methanomicrobiaceae</taxon>
        <taxon>Methanoculleus</taxon>
    </lineage>
</organism>
<protein>
    <submittedName>
        <fullName evidence="2">Roadblock/LC7 domain-containing protein</fullName>
    </submittedName>
</protein>
<dbReference type="InterPro" id="IPR004942">
    <property type="entry name" value="Roadblock/LAMTOR2_dom"/>
</dbReference>
<evidence type="ECO:0000313" key="3">
    <source>
        <dbReference type="Proteomes" id="UP001626603"/>
    </source>
</evidence>
<evidence type="ECO:0000313" key="2">
    <source>
        <dbReference type="EMBL" id="WOX54873.1"/>
    </source>
</evidence>
<reference evidence="2 3" key="1">
    <citation type="submission" date="2023-10" db="EMBL/GenBank/DDBJ databases">
        <title>The complete genome sequence of Methanoculleus palmolei DSM 4273.</title>
        <authorList>
            <person name="Lai S.-J."/>
            <person name="You Y.-T."/>
            <person name="Chen S.-C."/>
        </authorList>
    </citation>
    <scope>NUCLEOTIDE SEQUENCE [LARGE SCALE GENOMIC DNA]</scope>
    <source>
        <strain evidence="2 3">DSM 4273</strain>
    </source>
</reference>
<sequence>MNHQLSIVENAQRCINEVRSVAGVVSCALVSSEGTVLGRHFREDEQSSPLFAVMCATVLASADAACGSVHVRRPSSVTVAAADATIFIVSAGEAALIAAVIHKSADLPTVQRRLSELAVRFGEVA</sequence>
<feature type="domain" description="Roadblock/LAMTOR2" evidence="1">
    <location>
        <begin position="11"/>
        <end position="101"/>
    </location>
</feature>
<proteinExistence type="predicted"/>
<evidence type="ECO:0000259" key="1">
    <source>
        <dbReference type="SMART" id="SM00960"/>
    </source>
</evidence>